<organism evidence="2 3">
    <name type="scientific">Mycobacterium kyorinense</name>
    <dbReference type="NCBI Taxonomy" id="487514"/>
    <lineage>
        <taxon>Bacteria</taxon>
        <taxon>Bacillati</taxon>
        <taxon>Actinomycetota</taxon>
        <taxon>Actinomycetes</taxon>
        <taxon>Mycobacteriales</taxon>
        <taxon>Mycobacteriaceae</taxon>
        <taxon>Mycobacterium</taxon>
    </lineage>
</organism>
<gene>
    <name evidence="2" type="ORF">AWC14_25670</name>
</gene>
<sequence>MTTNPDPWASTDHDPTSTGGTTHHTATITTRHALMLAAAELHDALAQPDDGQRHQYATAAGDYARMVLHAPDATAGPREIAGYYLIDAETLTNN</sequence>
<feature type="region of interest" description="Disordered" evidence="1">
    <location>
        <begin position="1"/>
        <end position="26"/>
    </location>
</feature>
<name>A0A1X1Y5P3_9MYCO</name>
<proteinExistence type="predicted"/>
<evidence type="ECO:0000313" key="3">
    <source>
        <dbReference type="Proteomes" id="UP000193487"/>
    </source>
</evidence>
<evidence type="ECO:0000256" key="1">
    <source>
        <dbReference type="SAM" id="MobiDB-lite"/>
    </source>
</evidence>
<comment type="caution">
    <text evidence="2">The sequence shown here is derived from an EMBL/GenBank/DDBJ whole genome shotgun (WGS) entry which is preliminary data.</text>
</comment>
<feature type="compositionally biased region" description="Low complexity" evidence="1">
    <location>
        <begin position="16"/>
        <end position="26"/>
    </location>
</feature>
<dbReference type="Proteomes" id="UP000193487">
    <property type="component" value="Unassembled WGS sequence"/>
</dbReference>
<keyword evidence="3" id="KW-1185">Reference proteome</keyword>
<dbReference type="AlphaFoldDB" id="A0A1X1Y5P3"/>
<reference evidence="2 3" key="1">
    <citation type="submission" date="2016-01" db="EMBL/GenBank/DDBJ databases">
        <title>The new phylogeny of the genus Mycobacterium.</title>
        <authorList>
            <person name="Tarcisio F."/>
            <person name="Conor M."/>
            <person name="Antonella G."/>
            <person name="Elisabetta G."/>
            <person name="Giulia F.S."/>
            <person name="Sara T."/>
            <person name="Anna F."/>
            <person name="Clotilde B."/>
            <person name="Roberto B."/>
            <person name="Veronica D.S."/>
            <person name="Fabio R."/>
            <person name="Monica P."/>
            <person name="Olivier J."/>
            <person name="Enrico T."/>
            <person name="Nicola S."/>
        </authorList>
    </citation>
    <scope>NUCLEOTIDE SEQUENCE [LARGE SCALE GENOMIC DNA]</scope>
    <source>
        <strain evidence="2 3">DSM 45166</strain>
    </source>
</reference>
<dbReference type="RefSeq" id="WP_085241183.1">
    <property type="nucleotide sequence ID" value="NZ_LQPE01000063.1"/>
</dbReference>
<protein>
    <submittedName>
        <fullName evidence="2">Uncharacterized protein</fullName>
    </submittedName>
</protein>
<dbReference type="EMBL" id="LQPE01000063">
    <property type="protein sequence ID" value="ORW06389.1"/>
    <property type="molecule type" value="Genomic_DNA"/>
</dbReference>
<evidence type="ECO:0000313" key="2">
    <source>
        <dbReference type="EMBL" id="ORW06389.1"/>
    </source>
</evidence>
<accession>A0A1X1Y5P3</accession>